<comment type="caution">
    <text evidence="6">The sequence shown here is derived from an EMBL/GenBank/DDBJ whole genome shotgun (WGS) entry which is preliminary data.</text>
</comment>
<keyword evidence="2" id="KW-0805">Transcription regulation</keyword>
<evidence type="ECO:0000256" key="3">
    <source>
        <dbReference type="ARBA" id="ARBA00023125"/>
    </source>
</evidence>
<proteinExistence type="inferred from homology"/>
<dbReference type="SUPFAM" id="SSF46785">
    <property type="entry name" value="Winged helix' DNA-binding domain"/>
    <property type="match status" value="1"/>
</dbReference>
<dbReference type="Gene3D" id="1.10.10.10">
    <property type="entry name" value="Winged helix-like DNA-binding domain superfamily/Winged helix DNA-binding domain"/>
    <property type="match status" value="1"/>
</dbReference>
<keyword evidence="4" id="KW-0804">Transcription</keyword>
<dbReference type="InterPro" id="IPR050950">
    <property type="entry name" value="HTH-type_LysR_regulators"/>
</dbReference>
<dbReference type="RefSeq" id="WP_191323549.1">
    <property type="nucleotide sequence ID" value="NZ_BMZP01000004.1"/>
</dbReference>
<dbReference type="CDD" id="cd05466">
    <property type="entry name" value="PBP2_LTTR_substrate"/>
    <property type="match status" value="1"/>
</dbReference>
<gene>
    <name evidence="6" type="ORF">ACFOOT_13735</name>
</gene>
<evidence type="ECO:0000256" key="1">
    <source>
        <dbReference type="ARBA" id="ARBA00009437"/>
    </source>
</evidence>
<dbReference type="Gene3D" id="3.40.190.290">
    <property type="match status" value="1"/>
</dbReference>
<dbReference type="Proteomes" id="UP001595683">
    <property type="component" value="Unassembled WGS sequence"/>
</dbReference>
<sequence length="333" mass="37566">MALRNQRIWAYIDEVARAGSVRQAAERLNMTPSALLRRIQDVEHDLGAPLFERHSLGVRLTAAGELFIRWIRTQSAELQRVYSQIEELGGLQRGDIRIACSQAVARSFLLQQVVDFRARHPNVKFRIVVTDHISAVRQLTEYEIDLALIFRPLRHPELHPILSIGQGLVAIMAADHPLADKAVLRLRECAHYDLAMPDTAFGGREIIETRLANSSVKPRIVVESNNFDMLGEIVASSDLITFQIDIGAELWRRDPRFAVRRINDVDRTYGPLVLGQLKGRPLPLAAAKFAEQLARDMHACRTLPMAEIPAFEDDEDEHLAFDMEEDSPRGTDG</sequence>
<dbReference type="InterPro" id="IPR005119">
    <property type="entry name" value="LysR_subst-bd"/>
</dbReference>
<reference evidence="7" key="1">
    <citation type="journal article" date="2019" name="Int. J. Syst. Evol. Microbiol.">
        <title>The Global Catalogue of Microorganisms (GCM) 10K type strain sequencing project: providing services to taxonomists for standard genome sequencing and annotation.</title>
        <authorList>
            <consortium name="The Broad Institute Genomics Platform"/>
            <consortium name="The Broad Institute Genome Sequencing Center for Infectious Disease"/>
            <person name="Wu L."/>
            <person name="Ma J."/>
        </authorList>
    </citation>
    <scope>NUCLEOTIDE SEQUENCE [LARGE SCALE GENOMIC DNA]</scope>
    <source>
        <strain evidence="7">KCTC 42224</strain>
    </source>
</reference>
<dbReference type="Pfam" id="PF03466">
    <property type="entry name" value="LysR_substrate"/>
    <property type="match status" value="1"/>
</dbReference>
<dbReference type="InterPro" id="IPR036388">
    <property type="entry name" value="WH-like_DNA-bd_sf"/>
</dbReference>
<dbReference type="InterPro" id="IPR000847">
    <property type="entry name" value="LysR_HTH_N"/>
</dbReference>
<protein>
    <submittedName>
        <fullName evidence="6">LysR family transcriptional regulator</fullName>
    </submittedName>
</protein>
<accession>A0ABV7V4X4</accession>
<name>A0ABV7V4X4_9SPHN</name>
<dbReference type="SUPFAM" id="SSF53850">
    <property type="entry name" value="Periplasmic binding protein-like II"/>
    <property type="match status" value="1"/>
</dbReference>
<dbReference type="PROSITE" id="PS50931">
    <property type="entry name" value="HTH_LYSR"/>
    <property type="match status" value="1"/>
</dbReference>
<organism evidence="6 7">
    <name type="scientific">Novosphingobium pokkalii</name>
    <dbReference type="NCBI Taxonomy" id="1770194"/>
    <lineage>
        <taxon>Bacteria</taxon>
        <taxon>Pseudomonadati</taxon>
        <taxon>Pseudomonadota</taxon>
        <taxon>Alphaproteobacteria</taxon>
        <taxon>Sphingomonadales</taxon>
        <taxon>Sphingomonadaceae</taxon>
        <taxon>Novosphingobium</taxon>
    </lineage>
</organism>
<evidence type="ECO:0000313" key="6">
    <source>
        <dbReference type="EMBL" id="MFC3672480.1"/>
    </source>
</evidence>
<keyword evidence="3" id="KW-0238">DNA-binding</keyword>
<comment type="similarity">
    <text evidence="1">Belongs to the LysR transcriptional regulatory family.</text>
</comment>
<dbReference type="PANTHER" id="PTHR30419:SF8">
    <property type="entry name" value="NITROGEN ASSIMILATION TRANSCRIPTIONAL ACTIVATOR-RELATED"/>
    <property type="match status" value="1"/>
</dbReference>
<keyword evidence="7" id="KW-1185">Reference proteome</keyword>
<dbReference type="Pfam" id="PF00126">
    <property type="entry name" value="HTH_1"/>
    <property type="match status" value="1"/>
</dbReference>
<dbReference type="PANTHER" id="PTHR30419">
    <property type="entry name" value="HTH-TYPE TRANSCRIPTIONAL REGULATOR YBHD"/>
    <property type="match status" value="1"/>
</dbReference>
<dbReference type="EMBL" id="JBHRYE010000022">
    <property type="protein sequence ID" value="MFC3672480.1"/>
    <property type="molecule type" value="Genomic_DNA"/>
</dbReference>
<evidence type="ECO:0000259" key="5">
    <source>
        <dbReference type="PROSITE" id="PS50931"/>
    </source>
</evidence>
<dbReference type="InterPro" id="IPR036390">
    <property type="entry name" value="WH_DNA-bd_sf"/>
</dbReference>
<evidence type="ECO:0000256" key="2">
    <source>
        <dbReference type="ARBA" id="ARBA00023015"/>
    </source>
</evidence>
<feature type="domain" description="HTH lysR-type" evidence="5">
    <location>
        <begin position="4"/>
        <end position="61"/>
    </location>
</feature>
<evidence type="ECO:0000313" key="7">
    <source>
        <dbReference type="Proteomes" id="UP001595683"/>
    </source>
</evidence>
<evidence type="ECO:0000256" key="4">
    <source>
        <dbReference type="ARBA" id="ARBA00023163"/>
    </source>
</evidence>